<dbReference type="Proteomes" id="UP001144280">
    <property type="component" value="Unassembled WGS sequence"/>
</dbReference>
<keyword evidence="2" id="KW-1185">Reference proteome</keyword>
<dbReference type="RefSeq" id="WP_281901380.1">
    <property type="nucleotide sequence ID" value="NZ_BSDI01000037.1"/>
</dbReference>
<reference evidence="1" key="1">
    <citation type="submission" date="2022-12" db="EMBL/GenBank/DDBJ databases">
        <title>New Phytohabitans aurantiacus sp. RD004123 nov., an actinomycete isolated from soil.</title>
        <authorList>
            <person name="Triningsih D.W."/>
            <person name="Harunari E."/>
            <person name="Igarashi Y."/>
        </authorList>
    </citation>
    <scope>NUCLEOTIDE SEQUENCE</scope>
    <source>
        <strain evidence="1">RD004123</strain>
    </source>
</reference>
<sequence length="305" mass="33045">MDADPSRNLVVFELRRGGGQRALAEVPTRDDDGLRQAWEQVRREHDATAAEVSSLYSEWEPSADDVRFVRETFAGADMSYSFERPGPDGWGAALEGARHAMVEAAHEQAGRAAAEGMREVGENGELLPVLWSHGSPRSGMLEFLPHVDVVPGQLCYSLATVGPTSRGTIGMSHVTESGLSGRPFNDLVAEAFGALAGGLQVNCYNDDANPERVTLLRLDREGSFASSAVAMPDFHERMSELLGEDDLLVGLPEPDTLVVTGARSSWADDVRRMVLESPCPATELIPTLLRLNRSGMTVEAQRQSV</sequence>
<protein>
    <recommendedName>
        <fullName evidence="3">YcaO domain-containing protein</fullName>
    </recommendedName>
</protein>
<organism evidence="1 2">
    <name type="scientific">Phytohabitans aurantiacus</name>
    <dbReference type="NCBI Taxonomy" id="3016789"/>
    <lineage>
        <taxon>Bacteria</taxon>
        <taxon>Bacillati</taxon>
        <taxon>Actinomycetota</taxon>
        <taxon>Actinomycetes</taxon>
        <taxon>Micromonosporales</taxon>
        <taxon>Micromonosporaceae</taxon>
    </lineage>
</organism>
<comment type="caution">
    <text evidence="1">The sequence shown here is derived from an EMBL/GenBank/DDBJ whole genome shotgun (WGS) entry which is preliminary data.</text>
</comment>
<dbReference type="EMBL" id="BSDI01000037">
    <property type="protein sequence ID" value="GLI00812.1"/>
    <property type="molecule type" value="Genomic_DNA"/>
</dbReference>
<gene>
    <name evidence="1" type="ORF">Pa4123_60880</name>
</gene>
<proteinExistence type="predicted"/>
<evidence type="ECO:0000313" key="2">
    <source>
        <dbReference type="Proteomes" id="UP001144280"/>
    </source>
</evidence>
<accession>A0ABQ5R1Y8</accession>
<evidence type="ECO:0000313" key="1">
    <source>
        <dbReference type="EMBL" id="GLI00812.1"/>
    </source>
</evidence>
<evidence type="ECO:0008006" key="3">
    <source>
        <dbReference type="Google" id="ProtNLM"/>
    </source>
</evidence>
<name>A0ABQ5R1Y8_9ACTN</name>